<dbReference type="Pfam" id="PF13458">
    <property type="entry name" value="Peripla_BP_6"/>
    <property type="match status" value="1"/>
</dbReference>
<protein>
    <submittedName>
        <fullName evidence="5">Branched-chain amino acid ABC transporter substrate-binding protein</fullName>
    </submittedName>
</protein>
<sequence length="383" mass="40855">MSPSLKKLPCLLVTFCFTSLGSLAYAAPINVVKIGFAAPLTGPSAPNGEDVMHGVMLAIEEANAQKIKLDGKVTEFKLIAEDDAADPKTATTVAQRLIDAKVSVVIGHYNSGTSIPASRLYAGAGIPQISPSATNPTLTNQGFKSVFRVLNSDATLGRYAGSFIVKDLKAKKIAVIDDRTAYGQGLADAVAQFIGKSKGNIAVREFTNDKATDFSALLTRCKAAKVDLIFFAGLDYQAAPMAKQIRNLGLKAAFLNIGDLPNENFVKLSGHAAEGVYALNYGLPLSYMPKGATFDKKLKAKFGHGVLQFSPFAYDATWTAITAMKQANSSNPKQYLPALHAIQFEGITGKISFDAKGDLNHAAASVFQFKHGVWNTLAIKRSE</sequence>
<dbReference type="RefSeq" id="WP_227181355.1">
    <property type="nucleotide sequence ID" value="NZ_JAJBZT010000007.1"/>
</dbReference>
<evidence type="ECO:0000256" key="1">
    <source>
        <dbReference type="ARBA" id="ARBA00010062"/>
    </source>
</evidence>
<accession>A0ABS8D8J7</accession>
<organism evidence="5 6">
    <name type="scientific">Leeia speluncae</name>
    <dbReference type="NCBI Taxonomy" id="2884804"/>
    <lineage>
        <taxon>Bacteria</taxon>
        <taxon>Pseudomonadati</taxon>
        <taxon>Pseudomonadota</taxon>
        <taxon>Betaproteobacteria</taxon>
        <taxon>Neisseriales</taxon>
        <taxon>Leeiaceae</taxon>
        <taxon>Leeia</taxon>
    </lineage>
</organism>
<comment type="caution">
    <text evidence="5">The sequence shown here is derived from an EMBL/GenBank/DDBJ whole genome shotgun (WGS) entry which is preliminary data.</text>
</comment>
<dbReference type="InterPro" id="IPR028081">
    <property type="entry name" value="Leu-bd"/>
</dbReference>
<proteinExistence type="inferred from homology"/>
<feature type="domain" description="Leucine-binding protein" evidence="4">
    <location>
        <begin position="32"/>
        <end position="369"/>
    </location>
</feature>
<dbReference type="InterPro" id="IPR028082">
    <property type="entry name" value="Peripla_BP_I"/>
</dbReference>
<dbReference type="CDD" id="cd06342">
    <property type="entry name" value="PBP1_ABC_LIVBP-like"/>
    <property type="match status" value="1"/>
</dbReference>
<evidence type="ECO:0000259" key="4">
    <source>
        <dbReference type="Pfam" id="PF13458"/>
    </source>
</evidence>
<keyword evidence="2 3" id="KW-0732">Signal</keyword>
<dbReference type="Gene3D" id="3.40.50.2300">
    <property type="match status" value="2"/>
</dbReference>
<evidence type="ECO:0000313" key="6">
    <source>
        <dbReference type="Proteomes" id="UP001165395"/>
    </source>
</evidence>
<dbReference type="EMBL" id="JAJBZT010000007">
    <property type="protein sequence ID" value="MCB6184546.1"/>
    <property type="molecule type" value="Genomic_DNA"/>
</dbReference>
<name>A0ABS8D8J7_9NEIS</name>
<comment type="similarity">
    <text evidence="1">Belongs to the leucine-binding protein family.</text>
</comment>
<evidence type="ECO:0000313" key="5">
    <source>
        <dbReference type="EMBL" id="MCB6184546.1"/>
    </source>
</evidence>
<feature type="chain" id="PRO_5047016979" evidence="3">
    <location>
        <begin position="27"/>
        <end position="383"/>
    </location>
</feature>
<evidence type="ECO:0000256" key="2">
    <source>
        <dbReference type="ARBA" id="ARBA00022729"/>
    </source>
</evidence>
<dbReference type="PANTHER" id="PTHR47151:SF2">
    <property type="entry name" value="AMINO ACID BINDING PROTEIN"/>
    <property type="match status" value="1"/>
</dbReference>
<reference evidence="5" key="1">
    <citation type="submission" date="2021-10" db="EMBL/GenBank/DDBJ databases">
        <title>The complete genome sequence of Leeia sp. TBRC 13508.</title>
        <authorList>
            <person name="Charoenyingcharoen P."/>
            <person name="Yukphan P."/>
        </authorList>
    </citation>
    <scope>NUCLEOTIDE SEQUENCE</scope>
    <source>
        <strain evidence="5">TBRC 13508</strain>
    </source>
</reference>
<dbReference type="Proteomes" id="UP001165395">
    <property type="component" value="Unassembled WGS sequence"/>
</dbReference>
<gene>
    <name evidence="5" type="ORF">LIN78_13440</name>
</gene>
<dbReference type="SUPFAM" id="SSF53822">
    <property type="entry name" value="Periplasmic binding protein-like I"/>
    <property type="match status" value="1"/>
</dbReference>
<dbReference type="PANTHER" id="PTHR47151">
    <property type="entry name" value="LEU/ILE/VAL-BINDING ABC TRANSPORTER SUBUNIT"/>
    <property type="match status" value="1"/>
</dbReference>
<feature type="signal peptide" evidence="3">
    <location>
        <begin position="1"/>
        <end position="26"/>
    </location>
</feature>
<keyword evidence="6" id="KW-1185">Reference proteome</keyword>
<evidence type="ECO:0000256" key="3">
    <source>
        <dbReference type="SAM" id="SignalP"/>
    </source>
</evidence>